<dbReference type="InterPro" id="IPR036271">
    <property type="entry name" value="Tet_transcr_reg_TetR-rel_C_sf"/>
</dbReference>
<evidence type="ECO:0000259" key="5">
    <source>
        <dbReference type="PROSITE" id="PS50977"/>
    </source>
</evidence>
<dbReference type="SUPFAM" id="SSF48498">
    <property type="entry name" value="Tetracyclin repressor-like, C-terminal domain"/>
    <property type="match status" value="1"/>
</dbReference>
<protein>
    <submittedName>
        <fullName evidence="6">TetR/AcrR family transcriptional regulator</fullName>
    </submittedName>
</protein>
<proteinExistence type="predicted"/>
<dbReference type="Pfam" id="PF16859">
    <property type="entry name" value="TetR_C_11"/>
    <property type="match status" value="1"/>
</dbReference>
<dbReference type="RefSeq" id="WP_344187809.1">
    <property type="nucleotide sequence ID" value="NZ_BAAAND010000001.1"/>
</dbReference>
<sequence length="180" mass="19623">MLDATLAELADGGYAGLTIDKVARRAGVHKTTVYRRWPNRERLVADVLGEHLTTDFPIPDTGSLADDLRALAQAFVAWVTSPPGRMIFTAIYSDAARFTEIDDVRRDLFEYGPRRAKLVVERAVARGELPVGTNPVAVIRTLIAPIYFQLTVVSEPVDEHTAEQAAGIALAAARAGVFHL</sequence>
<evidence type="ECO:0000256" key="2">
    <source>
        <dbReference type="ARBA" id="ARBA00023125"/>
    </source>
</evidence>
<keyword evidence="2 4" id="KW-0238">DNA-binding</keyword>
<dbReference type="InterPro" id="IPR001387">
    <property type="entry name" value="Cro/C1-type_HTH"/>
</dbReference>
<dbReference type="EMBL" id="BAAAND010000001">
    <property type="protein sequence ID" value="GAA1567264.1"/>
    <property type="molecule type" value="Genomic_DNA"/>
</dbReference>
<keyword evidence="3" id="KW-0804">Transcription</keyword>
<dbReference type="PANTHER" id="PTHR30055">
    <property type="entry name" value="HTH-TYPE TRANSCRIPTIONAL REGULATOR RUTR"/>
    <property type="match status" value="1"/>
</dbReference>
<dbReference type="CDD" id="cd00093">
    <property type="entry name" value="HTH_XRE"/>
    <property type="match status" value="1"/>
</dbReference>
<gene>
    <name evidence="6" type="ORF">GCM10009742_06270</name>
</gene>
<dbReference type="PANTHER" id="PTHR30055:SF148">
    <property type="entry name" value="TETR-FAMILY TRANSCRIPTIONAL REGULATOR"/>
    <property type="match status" value="1"/>
</dbReference>
<dbReference type="Gene3D" id="1.10.10.60">
    <property type="entry name" value="Homeodomain-like"/>
    <property type="match status" value="1"/>
</dbReference>
<dbReference type="PRINTS" id="PR00455">
    <property type="entry name" value="HTHTETR"/>
</dbReference>
<keyword evidence="1" id="KW-0805">Transcription regulation</keyword>
<evidence type="ECO:0000313" key="6">
    <source>
        <dbReference type="EMBL" id="GAA1567264.1"/>
    </source>
</evidence>
<feature type="domain" description="HTH tetR-type" evidence="5">
    <location>
        <begin position="1"/>
        <end position="55"/>
    </location>
</feature>
<dbReference type="Gene3D" id="1.10.357.10">
    <property type="entry name" value="Tetracycline Repressor, domain 2"/>
    <property type="match status" value="1"/>
</dbReference>
<dbReference type="Proteomes" id="UP001500190">
    <property type="component" value="Unassembled WGS sequence"/>
</dbReference>
<dbReference type="InterPro" id="IPR050109">
    <property type="entry name" value="HTH-type_TetR-like_transc_reg"/>
</dbReference>
<keyword evidence="7" id="KW-1185">Reference proteome</keyword>
<evidence type="ECO:0000256" key="3">
    <source>
        <dbReference type="ARBA" id="ARBA00023163"/>
    </source>
</evidence>
<reference evidence="6 7" key="1">
    <citation type="journal article" date="2019" name="Int. J. Syst. Evol. Microbiol.">
        <title>The Global Catalogue of Microorganisms (GCM) 10K type strain sequencing project: providing services to taxonomists for standard genome sequencing and annotation.</title>
        <authorList>
            <consortium name="The Broad Institute Genomics Platform"/>
            <consortium name="The Broad Institute Genome Sequencing Center for Infectious Disease"/>
            <person name="Wu L."/>
            <person name="Ma J."/>
        </authorList>
    </citation>
    <scope>NUCLEOTIDE SEQUENCE [LARGE SCALE GENOMIC DNA]</scope>
    <source>
        <strain evidence="6 7">JCM 14304</strain>
    </source>
</reference>
<dbReference type="InterPro" id="IPR001647">
    <property type="entry name" value="HTH_TetR"/>
</dbReference>
<dbReference type="SUPFAM" id="SSF46689">
    <property type="entry name" value="Homeodomain-like"/>
    <property type="match status" value="1"/>
</dbReference>
<comment type="caution">
    <text evidence="6">The sequence shown here is derived from an EMBL/GenBank/DDBJ whole genome shotgun (WGS) entry which is preliminary data.</text>
</comment>
<feature type="DNA-binding region" description="H-T-H motif" evidence="4">
    <location>
        <begin position="18"/>
        <end position="37"/>
    </location>
</feature>
<evidence type="ECO:0000256" key="1">
    <source>
        <dbReference type="ARBA" id="ARBA00023015"/>
    </source>
</evidence>
<evidence type="ECO:0000256" key="4">
    <source>
        <dbReference type="PROSITE-ProRule" id="PRU00335"/>
    </source>
</evidence>
<dbReference type="Pfam" id="PF00440">
    <property type="entry name" value="TetR_N"/>
    <property type="match status" value="1"/>
</dbReference>
<dbReference type="InterPro" id="IPR009057">
    <property type="entry name" value="Homeodomain-like_sf"/>
</dbReference>
<accession>A0ABN2D314</accession>
<dbReference type="InterPro" id="IPR011075">
    <property type="entry name" value="TetR_C"/>
</dbReference>
<evidence type="ECO:0000313" key="7">
    <source>
        <dbReference type="Proteomes" id="UP001500190"/>
    </source>
</evidence>
<dbReference type="PROSITE" id="PS50977">
    <property type="entry name" value="HTH_TETR_2"/>
    <property type="match status" value="1"/>
</dbReference>
<name>A0ABN2D314_9ACTN</name>
<organism evidence="6 7">
    <name type="scientific">Kribbella karoonensis</name>
    <dbReference type="NCBI Taxonomy" id="324851"/>
    <lineage>
        <taxon>Bacteria</taxon>
        <taxon>Bacillati</taxon>
        <taxon>Actinomycetota</taxon>
        <taxon>Actinomycetes</taxon>
        <taxon>Propionibacteriales</taxon>
        <taxon>Kribbellaceae</taxon>
        <taxon>Kribbella</taxon>
    </lineage>
</organism>